<evidence type="ECO:0000313" key="2">
    <source>
        <dbReference type="EMBL" id="GJA40707.1"/>
    </source>
</evidence>
<dbReference type="PROSITE" id="PS00409">
    <property type="entry name" value="PROKAR_NTER_METHYL"/>
    <property type="match status" value="1"/>
</dbReference>
<dbReference type="AlphaFoldDB" id="A0AAV4YLH6"/>
<keyword evidence="1" id="KW-1133">Transmembrane helix</keyword>
<protein>
    <recommendedName>
        <fullName evidence="4">Prepilin-type N-terminal cleavage/methylation domain-containing protein</fullName>
    </recommendedName>
</protein>
<sequence>MRFNPNLQRGLTLLELLVTMAILGLVTALLFQGLNSALVTYQRVQSRQWTEMPAYLSSKWLQGSLAGVQVDNNESRQFLGSLKTIKAVSHAPLVGNSGEAQPIEWRLSKDNNNKLVLYYSQVGLKWPIMRWPEGSEGEFSYYFKGETSTRWPTVASPSHNSYLKKPDAISLKVVNGGAILFEILVDMPNRTYPRGDYRDL</sequence>
<name>A0AAV4YLH6_AERCA</name>
<keyword evidence="1" id="KW-0812">Transmembrane</keyword>
<evidence type="ECO:0000256" key="1">
    <source>
        <dbReference type="SAM" id="Phobius"/>
    </source>
</evidence>
<dbReference type="EMBL" id="BPNI01000021">
    <property type="protein sequence ID" value="GJA40707.1"/>
    <property type="molecule type" value="Genomic_DNA"/>
</dbReference>
<dbReference type="RefSeq" id="WP_223916197.1">
    <property type="nucleotide sequence ID" value="NZ_BPNG01000040.1"/>
</dbReference>
<dbReference type="Pfam" id="PF07963">
    <property type="entry name" value="N_methyl"/>
    <property type="match status" value="1"/>
</dbReference>
<dbReference type="Proteomes" id="UP000886939">
    <property type="component" value="Unassembled WGS sequence"/>
</dbReference>
<keyword evidence="1" id="KW-0472">Membrane</keyword>
<organism evidence="2 3">
    <name type="scientific">Aeromonas caviae</name>
    <name type="common">Aeromonas punctata</name>
    <dbReference type="NCBI Taxonomy" id="648"/>
    <lineage>
        <taxon>Bacteria</taxon>
        <taxon>Pseudomonadati</taxon>
        <taxon>Pseudomonadota</taxon>
        <taxon>Gammaproteobacteria</taxon>
        <taxon>Aeromonadales</taxon>
        <taxon>Aeromonadaceae</taxon>
        <taxon>Aeromonas</taxon>
    </lineage>
</organism>
<proteinExistence type="predicted"/>
<dbReference type="NCBIfam" id="TIGR02532">
    <property type="entry name" value="IV_pilin_GFxxxE"/>
    <property type="match status" value="1"/>
</dbReference>
<feature type="transmembrane region" description="Helical" evidence="1">
    <location>
        <begin position="12"/>
        <end position="34"/>
    </location>
</feature>
<reference evidence="2" key="1">
    <citation type="submission" date="2021-07" db="EMBL/GenBank/DDBJ databases">
        <title>Draft genome sequence of carbapenem-resistant Aeromonas spp. in Japan.</title>
        <authorList>
            <person name="Maehana S."/>
            <person name="Suzuki M."/>
            <person name="Kitasato H."/>
        </authorList>
    </citation>
    <scope>NUCLEOTIDE SEQUENCE</scope>
    <source>
        <strain evidence="2">KAM343</strain>
    </source>
</reference>
<dbReference type="InterPro" id="IPR012902">
    <property type="entry name" value="N_methyl_site"/>
</dbReference>
<comment type="caution">
    <text evidence="2">The sequence shown here is derived from an EMBL/GenBank/DDBJ whole genome shotgun (WGS) entry which is preliminary data.</text>
</comment>
<evidence type="ECO:0000313" key="3">
    <source>
        <dbReference type="Proteomes" id="UP000886939"/>
    </source>
</evidence>
<gene>
    <name evidence="2" type="ORF">KAM343_15030</name>
</gene>
<accession>A0AAV4YLH6</accession>
<evidence type="ECO:0008006" key="4">
    <source>
        <dbReference type="Google" id="ProtNLM"/>
    </source>
</evidence>